<dbReference type="EMBL" id="RXII01000045">
    <property type="protein sequence ID" value="RZN62518.1"/>
    <property type="molecule type" value="Genomic_DNA"/>
</dbReference>
<feature type="transmembrane region" description="Helical" evidence="6">
    <location>
        <begin position="94"/>
        <end position="114"/>
    </location>
</feature>
<evidence type="ECO:0000256" key="6">
    <source>
        <dbReference type="SAM" id="Phobius"/>
    </source>
</evidence>
<dbReference type="PANTHER" id="PTHR43370:SF2">
    <property type="entry name" value="ABC TRANSPORTER PERMEASE PROTEIN"/>
    <property type="match status" value="1"/>
</dbReference>
<comment type="subcellular location">
    <subcellularLocation>
        <location evidence="1">Cell membrane</location>
        <topology evidence="1">Multi-pass membrane protein</topology>
    </subcellularLocation>
</comment>
<feature type="transmembrane region" description="Helical" evidence="6">
    <location>
        <begin position="142"/>
        <end position="159"/>
    </location>
</feature>
<proteinExistence type="predicted"/>
<protein>
    <submittedName>
        <fullName evidence="7">ABC transporter permease</fullName>
    </submittedName>
</protein>
<keyword evidence="5 6" id="KW-0472">Membrane</keyword>
<reference evidence="7 8" key="1">
    <citation type="journal article" date="2019" name="Nat. Microbiol.">
        <title>Wide diversity of methane and short-chain alkane metabolisms in uncultured archaea.</title>
        <authorList>
            <person name="Borrel G."/>
            <person name="Adam P.S."/>
            <person name="McKay L.J."/>
            <person name="Chen L.X."/>
            <person name="Sierra-Garcia I.N."/>
            <person name="Sieber C.M."/>
            <person name="Letourneur Q."/>
            <person name="Ghozlane A."/>
            <person name="Andersen G.L."/>
            <person name="Li W.J."/>
            <person name="Hallam S.J."/>
            <person name="Muyzer G."/>
            <person name="de Oliveira V.M."/>
            <person name="Inskeep W.P."/>
            <person name="Banfield J.F."/>
            <person name="Gribaldo S."/>
        </authorList>
    </citation>
    <scope>NUCLEOTIDE SEQUENCE [LARGE SCALE GENOMIC DNA]</scope>
    <source>
        <strain evidence="7">NM4</strain>
    </source>
</reference>
<organism evidence="7 8">
    <name type="scientific">Candidatus Methanodesulfokora washburnensis</name>
    <dbReference type="NCBI Taxonomy" id="2478471"/>
    <lineage>
        <taxon>Archaea</taxon>
        <taxon>Thermoproteota</taxon>
        <taxon>Candidatus Korarchaeia</taxon>
        <taxon>Candidatus Korarchaeia incertae sedis</taxon>
        <taxon>Candidatus Methanodesulfokora</taxon>
    </lineage>
</organism>
<evidence type="ECO:0000313" key="8">
    <source>
        <dbReference type="Proteomes" id="UP000316217"/>
    </source>
</evidence>
<dbReference type="GO" id="GO:0005886">
    <property type="term" value="C:plasma membrane"/>
    <property type="evidence" value="ECO:0007669"/>
    <property type="project" value="UniProtKB-SubCell"/>
</dbReference>
<feature type="transmembrane region" description="Helical" evidence="6">
    <location>
        <begin position="260"/>
        <end position="282"/>
    </location>
</feature>
<dbReference type="Proteomes" id="UP000316217">
    <property type="component" value="Unassembled WGS sequence"/>
</dbReference>
<evidence type="ECO:0000256" key="1">
    <source>
        <dbReference type="ARBA" id="ARBA00004651"/>
    </source>
</evidence>
<dbReference type="CDD" id="cd06580">
    <property type="entry name" value="TM_PBP1_transp_TpRbsC_like"/>
    <property type="match status" value="1"/>
</dbReference>
<dbReference type="AlphaFoldDB" id="A0A520KML0"/>
<keyword evidence="2" id="KW-1003">Cell membrane</keyword>
<accession>A0A520KML0</accession>
<feature type="transmembrane region" description="Helical" evidence="6">
    <location>
        <begin position="225"/>
        <end position="248"/>
    </location>
</feature>
<evidence type="ECO:0000313" key="7">
    <source>
        <dbReference type="EMBL" id="RZN62518.1"/>
    </source>
</evidence>
<keyword evidence="3 6" id="KW-0812">Transmembrane</keyword>
<dbReference type="PANTHER" id="PTHR43370">
    <property type="entry name" value="SUGAR ABC TRANSPORTER INTEGRAL MEMBRANE PROTEIN-RELATED"/>
    <property type="match status" value="1"/>
</dbReference>
<dbReference type="InterPro" id="IPR001851">
    <property type="entry name" value="ABC_transp_permease"/>
</dbReference>
<evidence type="ECO:0000256" key="4">
    <source>
        <dbReference type="ARBA" id="ARBA00022989"/>
    </source>
</evidence>
<keyword evidence="4 6" id="KW-1133">Transmembrane helix</keyword>
<dbReference type="GO" id="GO:0022857">
    <property type="term" value="F:transmembrane transporter activity"/>
    <property type="evidence" value="ECO:0007669"/>
    <property type="project" value="InterPro"/>
</dbReference>
<evidence type="ECO:0000256" key="2">
    <source>
        <dbReference type="ARBA" id="ARBA00022475"/>
    </source>
</evidence>
<feature type="transmembrane region" description="Helical" evidence="6">
    <location>
        <begin position="35"/>
        <end position="55"/>
    </location>
</feature>
<sequence length="306" mass="32635">MNMTFYESIISTILVSGTPLLYSTLGEIYAERSGVMNLGVEGMMIMGAVTAFIVGKITGNLLLAVLTAILVGIALSLIHAFVSITMRGNQTVSGLALTMFGLGLSSVIGIKYVGSPGISFNPIRIPFFSQIPLLGPLFRMDALFYLSIILAVVMWYILFRTKIGIRIRACGENPAVADALGVNVSLIRYACTAIGGGLAGLGGAYLTTVSAPFWGDVMTTAGRGWIAIALVIFSFWSPLRAIVGAYLFGGIEAIQFNLQAYGIPTDILGMMPYIATIVVMIFSMSGMKRRFGAPAALGVPFVREER</sequence>
<gene>
    <name evidence="7" type="ORF">EF810_02535</name>
</gene>
<evidence type="ECO:0000256" key="3">
    <source>
        <dbReference type="ARBA" id="ARBA00022692"/>
    </source>
</evidence>
<comment type="caution">
    <text evidence="7">The sequence shown here is derived from an EMBL/GenBank/DDBJ whole genome shotgun (WGS) entry which is preliminary data.</text>
</comment>
<feature type="transmembrane region" description="Helical" evidence="6">
    <location>
        <begin position="6"/>
        <end position="23"/>
    </location>
</feature>
<feature type="transmembrane region" description="Helical" evidence="6">
    <location>
        <begin position="61"/>
        <end position="82"/>
    </location>
</feature>
<name>A0A520KML0_9CREN</name>
<dbReference type="Pfam" id="PF02653">
    <property type="entry name" value="BPD_transp_2"/>
    <property type="match status" value="1"/>
</dbReference>
<evidence type="ECO:0000256" key="5">
    <source>
        <dbReference type="ARBA" id="ARBA00023136"/>
    </source>
</evidence>